<dbReference type="HAMAP" id="MF_02071">
    <property type="entry name" value="RlpA"/>
    <property type="match status" value="1"/>
</dbReference>
<keyword evidence="2 4" id="KW-0456">Lyase</keyword>
<dbReference type="SUPFAM" id="SSF50685">
    <property type="entry name" value="Barwin-like endoglucanases"/>
    <property type="match status" value="1"/>
</dbReference>
<dbReference type="PANTHER" id="PTHR34183:SF8">
    <property type="entry name" value="ENDOLYTIC PEPTIDOGLYCAN TRANSGLYCOSYLASE RLPA-RELATED"/>
    <property type="match status" value="1"/>
</dbReference>
<dbReference type="AlphaFoldDB" id="A0A1X7LBJ0"/>
<dbReference type="Pfam" id="PF03330">
    <property type="entry name" value="DPBB_1"/>
    <property type="match status" value="1"/>
</dbReference>
<dbReference type="InterPro" id="IPR012997">
    <property type="entry name" value="RplA"/>
</dbReference>
<dbReference type="InterPro" id="IPR034718">
    <property type="entry name" value="RlpA"/>
</dbReference>
<dbReference type="GO" id="GO:0000270">
    <property type="term" value="P:peptidoglycan metabolic process"/>
    <property type="evidence" value="ECO:0007669"/>
    <property type="project" value="UniProtKB-UniRule"/>
</dbReference>
<dbReference type="InterPro" id="IPR036908">
    <property type="entry name" value="RlpA-like_sf"/>
</dbReference>
<sequence length="226" mass="25444" precursor="true">MLKKLIFTSILFILSLNVTVGQIQKGTASYYADKFEGKQTANGEKYKHKNLTAAHKSLPFGTVVKVTNLENKESVEVRINDRGPFVAGRVIDLSRSAAEKLKFTSQGLAEVQIEIIDAGDGRTNSNRPVQIDQKIDNESYFELKVKRQDPAGFGVQIGSFKGFDNMLKLSENVYKSYRATLYVEVKEVNDAKVYALIVGDFRNRKKADELKAKMADRFPDAFVTRY</sequence>
<comment type="similarity">
    <text evidence="4 5">Belongs to the RlpA family.</text>
</comment>
<feature type="signal peptide" evidence="4">
    <location>
        <begin position="1"/>
        <end position="20"/>
    </location>
</feature>
<dbReference type="Pfam" id="PF05036">
    <property type="entry name" value="SPOR"/>
    <property type="match status" value="1"/>
</dbReference>
<dbReference type="CDD" id="cd22268">
    <property type="entry name" value="DPBB_RlpA-like"/>
    <property type="match status" value="1"/>
</dbReference>
<dbReference type="NCBIfam" id="TIGR00413">
    <property type="entry name" value="rlpA"/>
    <property type="match status" value="1"/>
</dbReference>
<dbReference type="OrthoDB" id="9779128at2"/>
<gene>
    <name evidence="4" type="primary">rlpA</name>
    <name evidence="7" type="ORF">SAMN05661096_03710</name>
</gene>
<dbReference type="Proteomes" id="UP000193804">
    <property type="component" value="Unassembled WGS sequence"/>
</dbReference>
<keyword evidence="7" id="KW-0449">Lipoprotein</keyword>
<dbReference type="InterPro" id="IPR036680">
    <property type="entry name" value="SPOR-like_sf"/>
</dbReference>
<evidence type="ECO:0000256" key="3">
    <source>
        <dbReference type="ARBA" id="ARBA00023316"/>
    </source>
</evidence>
<evidence type="ECO:0000256" key="4">
    <source>
        <dbReference type="HAMAP-Rule" id="MF_02071"/>
    </source>
</evidence>
<dbReference type="EC" id="4.2.2.-" evidence="4"/>
<keyword evidence="8" id="KW-1185">Reference proteome</keyword>
<evidence type="ECO:0000259" key="6">
    <source>
        <dbReference type="PROSITE" id="PS51724"/>
    </source>
</evidence>
<dbReference type="PANTHER" id="PTHR34183">
    <property type="entry name" value="ENDOLYTIC PEPTIDOGLYCAN TRANSGLYCOSYLASE RLPA"/>
    <property type="match status" value="1"/>
</dbReference>
<accession>A0A1X7LBJ0</accession>
<protein>
    <recommendedName>
        <fullName evidence="4">Probable endolytic peptidoglycan transglycosylase RlpA</fullName>
        <ecNumber evidence="4">4.2.2.-</ecNumber>
    </recommendedName>
</protein>
<reference evidence="8" key="1">
    <citation type="submission" date="2017-04" db="EMBL/GenBank/DDBJ databases">
        <authorList>
            <person name="Varghese N."/>
            <person name="Submissions S."/>
        </authorList>
    </citation>
    <scope>NUCLEOTIDE SEQUENCE [LARGE SCALE GENOMIC DNA]</scope>
    <source>
        <strain evidence="8">DSM 4125</strain>
    </source>
</reference>
<dbReference type="Gene3D" id="3.30.70.1070">
    <property type="entry name" value="Sporulation related repeat"/>
    <property type="match status" value="1"/>
</dbReference>
<dbReference type="EMBL" id="FXAW01000009">
    <property type="protein sequence ID" value="SMG50632.1"/>
    <property type="molecule type" value="Genomic_DNA"/>
</dbReference>
<name>A0A1X7LBJ0_9BACT</name>
<organism evidence="7 8">
    <name type="scientific">Marivirga sericea</name>
    <dbReference type="NCBI Taxonomy" id="1028"/>
    <lineage>
        <taxon>Bacteria</taxon>
        <taxon>Pseudomonadati</taxon>
        <taxon>Bacteroidota</taxon>
        <taxon>Cytophagia</taxon>
        <taxon>Cytophagales</taxon>
        <taxon>Marivirgaceae</taxon>
        <taxon>Marivirga</taxon>
    </lineage>
</organism>
<proteinExistence type="inferred from homology"/>
<evidence type="ECO:0000256" key="1">
    <source>
        <dbReference type="ARBA" id="ARBA00022729"/>
    </source>
</evidence>
<feature type="chain" id="PRO_5013405691" description="Probable endolytic peptidoglycan transglycosylase RlpA" evidence="4">
    <location>
        <begin position="21"/>
        <end position="226"/>
    </location>
</feature>
<dbReference type="STRING" id="1028.SAMN05661096_03710"/>
<comment type="function">
    <text evidence="4">Lytic transglycosylase with a strong preference for naked glycan strands that lack stem peptides.</text>
</comment>
<dbReference type="GO" id="GO:0008932">
    <property type="term" value="F:lytic endotransglycosylase activity"/>
    <property type="evidence" value="ECO:0007669"/>
    <property type="project" value="UniProtKB-UniRule"/>
</dbReference>
<dbReference type="Gene3D" id="2.40.40.10">
    <property type="entry name" value="RlpA-like domain"/>
    <property type="match status" value="1"/>
</dbReference>
<dbReference type="InterPro" id="IPR009009">
    <property type="entry name" value="RlpA-like_DPBB"/>
</dbReference>
<keyword evidence="1 4" id="KW-0732">Signal</keyword>
<dbReference type="RefSeq" id="WP_085518837.1">
    <property type="nucleotide sequence ID" value="NZ_FXAW01000009.1"/>
</dbReference>
<evidence type="ECO:0000256" key="5">
    <source>
        <dbReference type="RuleBase" id="RU003495"/>
    </source>
</evidence>
<keyword evidence="3 4" id="KW-0961">Cell wall biogenesis/degradation</keyword>
<dbReference type="GO" id="GO:0042834">
    <property type="term" value="F:peptidoglycan binding"/>
    <property type="evidence" value="ECO:0007669"/>
    <property type="project" value="InterPro"/>
</dbReference>
<dbReference type="SUPFAM" id="SSF110997">
    <property type="entry name" value="Sporulation related repeat"/>
    <property type="match status" value="1"/>
</dbReference>
<evidence type="ECO:0000313" key="8">
    <source>
        <dbReference type="Proteomes" id="UP000193804"/>
    </source>
</evidence>
<dbReference type="PROSITE" id="PS51724">
    <property type="entry name" value="SPOR"/>
    <property type="match status" value="1"/>
</dbReference>
<feature type="domain" description="SPOR" evidence="6">
    <location>
        <begin position="147"/>
        <end position="226"/>
    </location>
</feature>
<evidence type="ECO:0000256" key="2">
    <source>
        <dbReference type="ARBA" id="ARBA00023239"/>
    </source>
</evidence>
<evidence type="ECO:0000313" key="7">
    <source>
        <dbReference type="EMBL" id="SMG50632.1"/>
    </source>
</evidence>
<dbReference type="GO" id="GO:0071555">
    <property type="term" value="P:cell wall organization"/>
    <property type="evidence" value="ECO:0007669"/>
    <property type="project" value="UniProtKB-KW"/>
</dbReference>
<dbReference type="InterPro" id="IPR007730">
    <property type="entry name" value="SPOR-like_dom"/>
</dbReference>